<feature type="non-terminal residue" evidence="1">
    <location>
        <position position="1"/>
    </location>
</feature>
<gene>
    <name evidence="1" type="ORF">METZ01_LOCUS486351</name>
</gene>
<proteinExistence type="predicted"/>
<name>A0A383CMB6_9ZZZZ</name>
<reference evidence="1" key="1">
    <citation type="submission" date="2018-05" db="EMBL/GenBank/DDBJ databases">
        <authorList>
            <person name="Lanie J.A."/>
            <person name="Ng W.-L."/>
            <person name="Kazmierczak K.M."/>
            <person name="Andrzejewski T.M."/>
            <person name="Davidsen T.M."/>
            <person name="Wayne K.J."/>
            <person name="Tettelin H."/>
            <person name="Glass J.I."/>
            <person name="Rusch D."/>
            <person name="Podicherti R."/>
            <person name="Tsui H.-C.T."/>
            <person name="Winkler M.E."/>
        </authorList>
    </citation>
    <scope>NUCLEOTIDE SEQUENCE</scope>
</reference>
<sequence length="240" mass="27387">DRIGNTPWHLVDYWWDFGKDTEFESYEVDFTLSNDVDPKVRLYIAPIGLGYFNKVAFYGGIQTQSDGYRTHPHPRRREYIGKGAIFSRWGERDIKATRKSEGGLFESGGYEGDFISVRNKCNWTKGRYTYRLKRGKTETINGKKHTWVDGFVYSHKDKKTVKIGSLRFAGAKLVLGRRLAGFIEIYGPRIPLTSIPKITVTFEAWRINGKATPPQSALAYYPRNVPQYAGSKAEGKQVIG</sequence>
<evidence type="ECO:0000313" key="1">
    <source>
        <dbReference type="EMBL" id="SVE33497.1"/>
    </source>
</evidence>
<feature type="non-terminal residue" evidence="1">
    <location>
        <position position="240"/>
    </location>
</feature>
<dbReference type="AlphaFoldDB" id="A0A383CMB6"/>
<protein>
    <submittedName>
        <fullName evidence="1">Uncharacterized protein</fullName>
    </submittedName>
</protein>
<dbReference type="EMBL" id="UINC01210159">
    <property type="protein sequence ID" value="SVE33497.1"/>
    <property type="molecule type" value="Genomic_DNA"/>
</dbReference>
<accession>A0A383CMB6</accession>
<organism evidence="1">
    <name type="scientific">marine metagenome</name>
    <dbReference type="NCBI Taxonomy" id="408172"/>
    <lineage>
        <taxon>unclassified sequences</taxon>
        <taxon>metagenomes</taxon>
        <taxon>ecological metagenomes</taxon>
    </lineage>
</organism>